<dbReference type="Proteomes" id="UP000037729">
    <property type="component" value="Unassembled WGS sequence"/>
</dbReference>
<dbReference type="InterPro" id="IPR003594">
    <property type="entry name" value="HATPase_dom"/>
</dbReference>
<dbReference type="InterPro" id="IPR001610">
    <property type="entry name" value="PAC"/>
</dbReference>
<dbReference type="RefSeq" id="WP_053968156.1">
    <property type="nucleotide sequence ID" value="NZ_LIUF01000003.1"/>
</dbReference>
<dbReference type="SMART" id="SM00387">
    <property type="entry name" value="HATPase_c"/>
    <property type="match status" value="1"/>
</dbReference>
<dbReference type="PROSITE" id="PS50110">
    <property type="entry name" value="RESPONSE_REGULATORY"/>
    <property type="match status" value="1"/>
</dbReference>
<dbReference type="Gene3D" id="3.30.450.20">
    <property type="entry name" value="PAS domain"/>
    <property type="match status" value="2"/>
</dbReference>
<dbReference type="InterPro" id="IPR005467">
    <property type="entry name" value="His_kinase_dom"/>
</dbReference>
<evidence type="ECO:0000313" key="12">
    <source>
        <dbReference type="EMBL" id="KOX93016.1"/>
    </source>
</evidence>
<keyword evidence="4" id="KW-0808">Transferase</keyword>
<dbReference type="InterPro" id="IPR050736">
    <property type="entry name" value="Sensor_HK_Regulatory"/>
</dbReference>
<evidence type="ECO:0000256" key="4">
    <source>
        <dbReference type="ARBA" id="ARBA00022679"/>
    </source>
</evidence>
<evidence type="ECO:0000256" key="5">
    <source>
        <dbReference type="ARBA" id="ARBA00022777"/>
    </source>
</evidence>
<evidence type="ECO:0000259" key="11">
    <source>
        <dbReference type="PROSITE" id="PS50113"/>
    </source>
</evidence>
<dbReference type="InterPro" id="IPR029016">
    <property type="entry name" value="GAF-like_dom_sf"/>
</dbReference>
<dbReference type="PROSITE" id="PS50113">
    <property type="entry name" value="PAC"/>
    <property type="match status" value="1"/>
</dbReference>
<sequence>MTHIAAPIRILHVDDEPGFADMTATFLEREDDRIDVQTATNATAGLEILADTDIDCVVSDYDMPERNGIQFLEAVREGYDSLPFILYTGKGSEEIASDAISAGVTDYLQKESGTDQYAVLANRITNAVESQRVKRERNRQLDAIETAQEGISILDEDGRFIFVNEAYADLYGYDPAEMHGRHWELLYREADIPRIYSDIIPAVEENGYWTGTTIGLRADGSTFTEDHVLAQTDRGELVCTVRDISDQRDGEQELSRIKRAMDEAPIGIVITGPEQEDTPIIYTNRRFLALTGYTESEVLGRNCRFLQGEATESESVDAMRTAIDEEEPVSVELRNYRKDGTMFWNQVTIAPVRDDDGTVVNYVGFQQDITERKEHEYRLKALSESAKDLLRADTRENVAEIGVETARTVLGLEANTIHLFDEDERTLEPVAASDAIYELIDELPTFTPGESIAWRVYQSGDALAVDDVHTDPDIYNPDTLIKSELYLPLGEHGILLAGSETAAAFDQRDVVLGEILAGHVTSALKQVKGTEQLRDRERVLEQHNDRLETFTSVVSHDLRNPLNVAQGRLQLAREQCESEHLAAVERAHERMDTLLTDLLTLAQDGETVTDREPVALASLAENCWKTVETADATLITDIDRTVLANESRLKQLFENLVRNAVEHAGTDVTVTVGAVDDGFYVADDGPGISEDERETVFEAGYSTSPEGTGFGLSIAQEVASAHGWEISVRDSADGGARFEITGVSFCTS</sequence>
<dbReference type="SUPFAM" id="SSF55785">
    <property type="entry name" value="PYP-like sensor domain (PAS domain)"/>
    <property type="match status" value="2"/>
</dbReference>
<dbReference type="PANTHER" id="PTHR43711">
    <property type="entry name" value="TWO-COMPONENT HISTIDINE KINASE"/>
    <property type="match status" value="1"/>
</dbReference>
<dbReference type="OrthoDB" id="8127at2157"/>
<dbReference type="Pfam" id="PF00512">
    <property type="entry name" value="HisKA"/>
    <property type="match status" value="1"/>
</dbReference>
<dbReference type="SUPFAM" id="SSF55781">
    <property type="entry name" value="GAF domain-like"/>
    <property type="match status" value="1"/>
</dbReference>
<dbReference type="InterPro" id="IPR036097">
    <property type="entry name" value="HisK_dim/P_sf"/>
</dbReference>
<keyword evidence="6" id="KW-0902">Two-component regulatory system</keyword>
<dbReference type="SUPFAM" id="SSF47384">
    <property type="entry name" value="Homodimeric domain of signal transducing histidine kinase"/>
    <property type="match status" value="1"/>
</dbReference>
<dbReference type="SMART" id="SM00091">
    <property type="entry name" value="PAS"/>
    <property type="match status" value="2"/>
</dbReference>
<comment type="catalytic activity">
    <reaction evidence="1">
        <text>ATP + protein L-histidine = ADP + protein N-phospho-L-histidine.</text>
        <dbReference type="EC" id="2.7.13.3"/>
    </reaction>
</comment>
<dbReference type="Gene3D" id="3.30.565.10">
    <property type="entry name" value="Histidine kinase-like ATPase, C-terminal domain"/>
    <property type="match status" value="1"/>
</dbReference>
<keyword evidence="13" id="KW-1185">Reference proteome</keyword>
<dbReference type="AlphaFoldDB" id="A0A0N0BNU7"/>
<dbReference type="PROSITE" id="PS50112">
    <property type="entry name" value="PAS"/>
    <property type="match status" value="2"/>
</dbReference>
<feature type="modified residue" description="4-aspartylphosphate" evidence="7">
    <location>
        <position position="60"/>
    </location>
</feature>
<dbReference type="Pfam" id="PF13185">
    <property type="entry name" value="GAF_2"/>
    <property type="match status" value="1"/>
</dbReference>
<dbReference type="CDD" id="cd00156">
    <property type="entry name" value="REC"/>
    <property type="match status" value="1"/>
</dbReference>
<evidence type="ECO:0000259" key="8">
    <source>
        <dbReference type="PROSITE" id="PS50109"/>
    </source>
</evidence>
<evidence type="ECO:0000256" key="3">
    <source>
        <dbReference type="ARBA" id="ARBA00022553"/>
    </source>
</evidence>
<dbReference type="SUPFAM" id="SSF52172">
    <property type="entry name" value="CheY-like"/>
    <property type="match status" value="1"/>
</dbReference>
<dbReference type="InterPro" id="IPR011006">
    <property type="entry name" value="CheY-like_superfamily"/>
</dbReference>
<evidence type="ECO:0000259" key="10">
    <source>
        <dbReference type="PROSITE" id="PS50112"/>
    </source>
</evidence>
<keyword evidence="3 7" id="KW-0597">Phosphoprotein</keyword>
<dbReference type="PROSITE" id="PS50109">
    <property type="entry name" value="HIS_KIN"/>
    <property type="match status" value="1"/>
</dbReference>
<dbReference type="InterPro" id="IPR035965">
    <property type="entry name" value="PAS-like_dom_sf"/>
</dbReference>
<evidence type="ECO:0000256" key="6">
    <source>
        <dbReference type="ARBA" id="ARBA00023012"/>
    </source>
</evidence>
<dbReference type="Gene3D" id="3.40.50.2300">
    <property type="match status" value="1"/>
</dbReference>
<dbReference type="InterPro" id="IPR003018">
    <property type="entry name" value="GAF"/>
</dbReference>
<reference evidence="12 13" key="1">
    <citation type="submission" date="2015-08" db="EMBL/GenBank/DDBJ databases">
        <title>Genomes of Isolates from Cabo Rojo, PR.</title>
        <authorList>
            <person name="Sanchez-Nieves R.L."/>
            <person name="Montalvo-Rodriguez R."/>
        </authorList>
    </citation>
    <scope>NUCLEOTIDE SEQUENCE [LARGE SCALE GENOMIC DNA]</scope>
    <source>
        <strain evidence="12 13">SL3</strain>
    </source>
</reference>
<name>A0A0N0BNU7_9EURY</name>
<gene>
    <name evidence="12" type="ORF">AMS69_11235</name>
</gene>
<dbReference type="InterPro" id="IPR036890">
    <property type="entry name" value="HATPase_C_sf"/>
</dbReference>
<feature type="domain" description="Response regulatory" evidence="9">
    <location>
        <begin position="9"/>
        <end position="125"/>
    </location>
</feature>
<dbReference type="Pfam" id="PF13426">
    <property type="entry name" value="PAS_9"/>
    <property type="match status" value="2"/>
</dbReference>
<dbReference type="CDD" id="cd00082">
    <property type="entry name" value="HisKA"/>
    <property type="match status" value="1"/>
</dbReference>
<protein>
    <recommendedName>
        <fullName evidence="2">histidine kinase</fullName>
        <ecNumber evidence="2">2.7.13.3</ecNumber>
    </recommendedName>
</protein>
<dbReference type="PANTHER" id="PTHR43711:SF1">
    <property type="entry name" value="HISTIDINE KINASE 1"/>
    <property type="match status" value="1"/>
</dbReference>
<evidence type="ECO:0000259" key="9">
    <source>
        <dbReference type="PROSITE" id="PS50110"/>
    </source>
</evidence>
<dbReference type="Gene3D" id="1.10.287.130">
    <property type="match status" value="1"/>
</dbReference>
<dbReference type="PATRIC" id="fig|1705562.3.peg.432"/>
<dbReference type="PRINTS" id="PR00344">
    <property type="entry name" value="BCTRLSENSOR"/>
</dbReference>
<dbReference type="GO" id="GO:0000155">
    <property type="term" value="F:phosphorelay sensor kinase activity"/>
    <property type="evidence" value="ECO:0007669"/>
    <property type="project" value="InterPro"/>
</dbReference>
<dbReference type="CDD" id="cd00130">
    <property type="entry name" value="PAS"/>
    <property type="match status" value="2"/>
</dbReference>
<dbReference type="SMART" id="SM00388">
    <property type="entry name" value="HisKA"/>
    <property type="match status" value="1"/>
</dbReference>
<organism evidence="12 13">
    <name type="scientific">Haloarcula rubripromontorii</name>
    <dbReference type="NCBI Taxonomy" id="1705562"/>
    <lineage>
        <taxon>Archaea</taxon>
        <taxon>Methanobacteriati</taxon>
        <taxon>Methanobacteriota</taxon>
        <taxon>Stenosarchaea group</taxon>
        <taxon>Halobacteria</taxon>
        <taxon>Halobacteriales</taxon>
        <taxon>Haloarculaceae</taxon>
        <taxon>Haloarcula</taxon>
    </lineage>
</organism>
<proteinExistence type="predicted"/>
<feature type="domain" description="Histidine kinase" evidence="8">
    <location>
        <begin position="553"/>
        <end position="741"/>
    </location>
</feature>
<dbReference type="InterPro" id="IPR003661">
    <property type="entry name" value="HisK_dim/P_dom"/>
</dbReference>
<dbReference type="InterPro" id="IPR000700">
    <property type="entry name" value="PAS-assoc_C"/>
</dbReference>
<dbReference type="SUPFAM" id="SSF55874">
    <property type="entry name" value="ATPase domain of HSP90 chaperone/DNA topoisomerase II/histidine kinase"/>
    <property type="match status" value="1"/>
</dbReference>
<dbReference type="InterPro" id="IPR001789">
    <property type="entry name" value="Sig_transdc_resp-reg_receiver"/>
</dbReference>
<dbReference type="STRING" id="1705562.AMS69_11235"/>
<keyword evidence="5" id="KW-0418">Kinase</keyword>
<dbReference type="EMBL" id="LIUF01000003">
    <property type="protein sequence ID" value="KOX93016.1"/>
    <property type="molecule type" value="Genomic_DNA"/>
</dbReference>
<dbReference type="Gene3D" id="3.30.450.40">
    <property type="match status" value="1"/>
</dbReference>
<accession>A0A0N0BNU7</accession>
<dbReference type="InterPro" id="IPR000014">
    <property type="entry name" value="PAS"/>
</dbReference>
<comment type="caution">
    <text evidence="12">The sequence shown here is derived from an EMBL/GenBank/DDBJ whole genome shotgun (WGS) entry which is preliminary data.</text>
</comment>
<dbReference type="InterPro" id="IPR004358">
    <property type="entry name" value="Sig_transdc_His_kin-like_C"/>
</dbReference>
<dbReference type="EC" id="2.7.13.3" evidence="2"/>
<evidence type="ECO:0000256" key="7">
    <source>
        <dbReference type="PROSITE-ProRule" id="PRU00169"/>
    </source>
</evidence>
<feature type="domain" description="PAS" evidence="10">
    <location>
        <begin position="253"/>
        <end position="326"/>
    </location>
</feature>
<dbReference type="SMART" id="SM00448">
    <property type="entry name" value="REC"/>
    <property type="match status" value="1"/>
</dbReference>
<feature type="domain" description="PAS" evidence="10">
    <location>
        <begin position="136"/>
        <end position="189"/>
    </location>
</feature>
<evidence type="ECO:0000256" key="2">
    <source>
        <dbReference type="ARBA" id="ARBA00012438"/>
    </source>
</evidence>
<feature type="domain" description="PAC" evidence="11">
    <location>
        <begin position="329"/>
        <end position="381"/>
    </location>
</feature>
<dbReference type="Pfam" id="PF02518">
    <property type="entry name" value="HATPase_c"/>
    <property type="match status" value="1"/>
</dbReference>
<dbReference type="Pfam" id="PF00072">
    <property type="entry name" value="Response_reg"/>
    <property type="match status" value="1"/>
</dbReference>
<dbReference type="NCBIfam" id="TIGR00229">
    <property type="entry name" value="sensory_box"/>
    <property type="match status" value="2"/>
</dbReference>
<dbReference type="SMART" id="SM00086">
    <property type="entry name" value="PAC"/>
    <property type="match status" value="2"/>
</dbReference>
<evidence type="ECO:0000313" key="13">
    <source>
        <dbReference type="Proteomes" id="UP000037729"/>
    </source>
</evidence>
<dbReference type="SMART" id="SM00065">
    <property type="entry name" value="GAF"/>
    <property type="match status" value="1"/>
</dbReference>
<evidence type="ECO:0000256" key="1">
    <source>
        <dbReference type="ARBA" id="ARBA00000085"/>
    </source>
</evidence>